<dbReference type="EMBL" id="CAJPVJ010046261">
    <property type="protein sequence ID" value="CAG2182585.1"/>
    <property type="molecule type" value="Genomic_DNA"/>
</dbReference>
<evidence type="ECO:0000313" key="1">
    <source>
        <dbReference type="EMBL" id="CAD7665449.1"/>
    </source>
</evidence>
<sequence length="60" mass="6729">MSVNSGKRFIARILRIILDTIAALIGFRYPTKQRYLPPIDCPILLESATSLAQQIRSAKV</sequence>
<dbReference type="AlphaFoldDB" id="A0A7R9R1X9"/>
<protein>
    <submittedName>
        <fullName evidence="1">Uncharacterized protein</fullName>
    </submittedName>
</protein>
<organism evidence="1">
    <name type="scientific">Oppiella nova</name>
    <dbReference type="NCBI Taxonomy" id="334625"/>
    <lineage>
        <taxon>Eukaryota</taxon>
        <taxon>Metazoa</taxon>
        <taxon>Ecdysozoa</taxon>
        <taxon>Arthropoda</taxon>
        <taxon>Chelicerata</taxon>
        <taxon>Arachnida</taxon>
        <taxon>Acari</taxon>
        <taxon>Acariformes</taxon>
        <taxon>Sarcoptiformes</taxon>
        <taxon>Oribatida</taxon>
        <taxon>Brachypylina</taxon>
        <taxon>Oppioidea</taxon>
        <taxon>Oppiidae</taxon>
        <taxon>Oppiella</taxon>
    </lineage>
</organism>
<accession>A0A7R9R1X9</accession>
<feature type="non-terminal residue" evidence="1">
    <location>
        <position position="60"/>
    </location>
</feature>
<dbReference type="OrthoDB" id="6428749at2759"/>
<evidence type="ECO:0000313" key="2">
    <source>
        <dbReference type="Proteomes" id="UP000728032"/>
    </source>
</evidence>
<reference evidence="1" key="1">
    <citation type="submission" date="2020-11" db="EMBL/GenBank/DDBJ databases">
        <authorList>
            <person name="Tran Van P."/>
        </authorList>
    </citation>
    <scope>NUCLEOTIDE SEQUENCE</scope>
</reference>
<dbReference type="Proteomes" id="UP000728032">
    <property type="component" value="Unassembled WGS sequence"/>
</dbReference>
<dbReference type="EMBL" id="OC961086">
    <property type="protein sequence ID" value="CAD7665449.1"/>
    <property type="molecule type" value="Genomic_DNA"/>
</dbReference>
<gene>
    <name evidence="1" type="ORF">ONB1V03_LOCUS22006</name>
</gene>
<keyword evidence="2" id="KW-1185">Reference proteome</keyword>
<proteinExistence type="predicted"/>
<name>A0A7R9R1X9_9ACAR</name>